<comment type="caution">
    <text evidence="2">The sequence shown here is derived from an EMBL/GenBank/DDBJ whole genome shotgun (WGS) entry which is preliminary data.</text>
</comment>
<keyword evidence="3" id="KW-1185">Reference proteome</keyword>
<name>A0A1Y1WSK6_9FUNG</name>
<reference evidence="2 3" key="2">
    <citation type="submission" date="2016-08" db="EMBL/GenBank/DDBJ databases">
        <title>Pervasive Adenine N6-methylation of Active Genes in Fungi.</title>
        <authorList>
            <consortium name="DOE Joint Genome Institute"/>
            <person name="Mondo S.J."/>
            <person name="Dannebaum R.O."/>
            <person name="Kuo R.C."/>
            <person name="Labutti K."/>
            <person name="Haridas S."/>
            <person name="Kuo A."/>
            <person name="Salamov A."/>
            <person name="Ahrendt S.R."/>
            <person name="Lipzen A."/>
            <person name="Sullivan W."/>
            <person name="Andreopoulos W.B."/>
            <person name="Clum A."/>
            <person name="Lindquist E."/>
            <person name="Daum C."/>
            <person name="Ramamoorthy G.K."/>
            <person name="Gryganskyi A."/>
            <person name="Culley D."/>
            <person name="Magnuson J.K."/>
            <person name="James T.Y."/>
            <person name="O'Malley M.A."/>
            <person name="Stajich J.E."/>
            <person name="Spatafora J.W."/>
            <person name="Visel A."/>
            <person name="Grigoriev I.V."/>
        </authorList>
    </citation>
    <scope>NUCLEOTIDE SEQUENCE [LARGE SCALE GENOMIC DNA]</scope>
    <source>
        <strain evidence="2 3">S4</strain>
    </source>
</reference>
<dbReference type="AlphaFoldDB" id="A0A1Y1WSK6"/>
<accession>A0A1Y1WSK6</accession>
<evidence type="ECO:0000256" key="1">
    <source>
        <dbReference type="SAM" id="MobiDB-lite"/>
    </source>
</evidence>
<reference evidence="2 3" key="1">
    <citation type="submission" date="2016-08" db="EMBL/GenBank/DDBJ databases">
        <title>A Parts List for Fungal Cellulosomes Revealed by Comparative Genomics.</title>
        <authorList>
            <consortium name="DOE Joint Genome Institute"/>
            <person name="Haitjema C.H."/>
            <person name="Gilmore S.P."/>
            <person name="Henske J.K."/>
            <person name="Solomon K.V."/>
            <person name="De Groot R."/>
            <person name="Kuo A."/>
            <person name="Mondo S.J."/>
            <person name="Salamov A.A."/>
            <person name="Labutti K."/>
            <person name="Zhao Z."/>
            <person name="Chiniquy J."/>
            <person name="Barry K."/>
            <person name="Brewer H.M."/>
            <person name="Purvine S.O."/>
            <person name="Wright A.T."/>
            <person name="Boxma B."/>
            <person name="Van Alen T."/>
            <person name="Hackstein J.H."/>
            <person name="Baker S.E."/>
            <person name="Grigoriev I.V."/>
            <person name="O'Malley M.A."/>
        </authorList>
    </citation>
    <scope>NUCLEOTIDE SEQUENCE [LARGE SCALE GENOMIC DNA]</scope>
    <source>
        <strain evidence="2 3">S4</strain>
    </source>
</reference>
<sequence>MSIVTDPLLVSSINYDQDTCNCEGCYYNNQIYTDYPSPVSSPDFSEISENQAEIKSCNDNSPYYSDTFEYCDSPSSITENEDIEIEIDLNNDNNTTTSKRSYTNMNNDDIYTNPTTTNNNKTNNKRYPRCFTPTSPVNSMSSLKTSRKRSYSEVEDTSIFSNIDSMNEEDIDTYLNNIDFDLFPKVKSSSELLIFSPLAMKRFKLSNRSKQNNHNYQGEECNSNYFDSENIYNTPRIVELSDDEDISQYSSQNSVISNHTSTPLYPNSCQSFSVSSEACCFNVNSSPFMSYQQQQQQESCFNNHISSLQV</sequence>
<protein>
    <submittedName>
        <fullName evidence="2">Uncharacterized protein</fullName>
    </submittedName>
</protein>
<organism evidence="2 3">
    <name type="scientific">Anaeromyces robustus</name>
    <dbReference type="NCBI Taxonomy" id="1754192"/>
    <lineage>
        <taxon>Eukaryota</taxon>
        <taxon>Fungi</taxon>
        <taxon>Fungi incertae sedis</taxon>
        <taxon>Chytridiomycota</taxon>
        <taxon>Chytridiomycota incertae sedis</taxon>
        <taxon>Neocallimastigomycetes</taxon>
        <taxon>Neocallimastigales</taxon>
        <taxon>Neocallimastigaceae</taxon>
        <taxon>Anaeromyces</taxon>
    </lineage>
</organism>
<gene>
    <name evidence="2" type="ORF">BCR32DRAFT_271234</name>
</gene>
<dbReference type="EMBL" id="MCFG01000294">
    <property type="protein sequence ID" value="ORX76521.1"/>
    <property type="molecule type" value="Genomic_DNA"/>
</dbReference>
<feature type="compositionally biased region" description="Polar residues" evidence="1">
    <location>
        <begin position="132"/>
        <end position="144"/>
    </location>
</feature>
<feature type="compositionally biased region" description="Low complexity" evidence="1">
    <location>
        <begin position="106"/>
        <end position="122"/>
    </location>
</feature>
<proteinExistence type="predicted"/>
<feature type="region of interest" description="Disordered" evidence="1">
    <location>
        <begin position="91"/>
        <end position="148"/>
    </location>
</feature>
<evidence type="ECO:0000313" key="2">
    <source>
        <dbReference type="EMBL" id="ORX76521.1"/>
    </source>
</evidence>
<evidence type="ECO:0000313" key="3">
    <source>
        <dbReference type="Proteomes" id="UP000193944"/>
    </source>
</evidence>
<dbReference type="OrthoDB" id="2158784at2759"/>
<dbReference type="Proteomes" id="UP000193944">
    <property type="component" value="Unassembled WGS sequence"/>
</dbReference>